<dbReference type="Pfam" id="PF01755">
    <property type="entry name" value="Glyco_transf_25"/>
    <property type="match status" value="1"/>
</dbReference>
<dbReference type="RefSeq" id="XP_033666243.1">
    <property type="nucleotide sequence ID" value="XM_033817305.1"/>
</dbReference>
<name>A0A6A6CDT2_ZASCE</name>
<feature type="domain" description="Glycosyl transferase family 25" evidence="5">
    <location>
        <begin position="55"/>
        <end position="257"/>
    </location>
</feature>
<organism evidence="6 7">
    <name type="scientific">Zasmidium cellare ATCC 36951</name>
    <dbReference type="NCBI Taxonomy" id="1080233"/>
    <lineage>
        <taxon>Eukaryota</taxon>
        <taxon>Fungi</taxon>
        <taxon>Dikarya</taxon>
        <taxon>Ascomycota</taxon>
        <taxon>Pezizomycotina</taxon>
        <taxon>Dothideomycetes</taxon>
        <taxon>Dothideomycetidae</taxon>
        <taxon>Mycosphaerellales</taxon>
        <taxon>Mycosphaerellaceae</taxon>
        <taxon>Zasmidium</taxon>
    </lineage>
</organism>
<keyword evidence="3 6" id="KW-0808">Transferase</keyword>
<keyword evidence="2" id="KW-0328">Glycosyltransferase</keyword>
<accession>A0A6A6CDT2</accession>
<dbReference type="AlphaFoldDB" id="A0A6A6CDT2"/>
<sequence>MVINQLLSRRSVLLYTSVALLLVFYLSYQWRSTRSAETAPSEPLLPQDHEVPRFQKIFVINLPSRTDRRYAASLAAALTDLDIENANGDNEVDKKSLPPGAKEVNMSKGAMGAWRAHTNIARTMIEQRISSALILEDDADWDTRIKRQMRDFAKASRLLVQPLPGTTNEFLDPTWPQPDAEHSDINVQLGRAVISDDETVPPRRSINIEFGDTQLLDQYPDYTRVVARSRVNTCTLGYALSQNGARQLLAQVGMWKIDGMLDMMMRSACDGPALFNHHRPVGPRSSWSNINKEDDQGYNDMPLTTNIRWATRVNLAKLMLGETDHIDSYGD</sequence>
<evidence type="ECO:0000313" key="6">
    <source>
        <dbReference type="EMBL" id="KAF2165354.1"/>
    </source>
</evidence>
<comment type="similarity">
    <text evidence="1">Belongs to the glycosyltransferase 25 family.</text>
</comment>
<dbReference type="InterPro" id="IPR050757">
    <property type="entry name" value="Collagen_mod_GT25"/>
</dbReference>
<dbReference type="GeneID" id="54570577"/>
<evidence type="ECO:0000259" key="5">
    <source>
        <dbReference type="Pfam" id="PF01755"/>
    </source>
</evidence>
<dbReference type="OrthoDB" id="47375at2759"/>
<keyword evidence="4" id="KW-0812">Transmembrane</keyword>
<dbReference type="PANTHER" id="PTHR10730:SF53">
    <property type="entry name" value="GLYCOSYLTRANSFERASE 25 FAMILY MEMBER"/>
    <property type="match status" value="1"/>
</dbReference>
<protein>
    <submittedName>
        <fullName evidence="6">Glycosyltransferase family 25 protein</fullName>
    </submittedName>
</protein>
<dbReference type="Proteomes" id="UP000799537">
    <property type="component" value="Unassembled WGS sequence"/>
</dbReference>
<keyword evidence="7" id="KW-1185">Reference proteome</keyword>
<dbReference type="InterPro" id="IPR002654">
    <property type="entry name" value="Glyco_trans_25"/>
</dbReference>
<evidence type="ECO:0000256" key="3">
    <source>
        <dbReference type="ARBA" id="ARBA00022679"/>
    </source>
</evidence>
<evidence type="ECO:0000256" key="1">
    <source>
        <dbReference type="ARBA" id="ARBA00006721"/>
    </source>
</evidence>
<dbReference type="GO" id="GO:0016740">
    <property type="term" value="F:transferase activity"/>
    <property type="evidence" value="ECO:0007669"/>
    <property type="project" value="UniProtKB-KW"/>
</dbReference>
<keyword evidence="4" id="KW-0472">Membrane</keyword>
<evidence type="ECO:0000313" key="7">
    <source>
        <dbReference type="Proteomes" id="UP000799537"/>
    </source>
</evidence>
<keyword evidence="4" id="KW-1133">Transmembrane helix</keyword>
<evidence type="ECO:0000256" key="4">
    <source>
        <dbReference type="SAM" id="Phobius"/>
    </source>
</evidence>
<reference evidence="6" key="1">
    <citation type="journal article" date="2020" name="Stud. Mycol.">
        <title>101 Dothideomycetes genomes: a test case for predicting lifestyles and emergence of pathogens.</title>
        <authorList>
            <person name="Haridas S."/>
            <person name="Albert R."/>
            <person name="Binder M."/>
            <person name="Bloem J."/>
            <person name="Labutti K."/>
            <person name="Salamov A."/>
            <person name="Andreopoulos B."/>
            <person name="Baker S."/>
            <person name="Barry K."/>
            <person name="Bills G."/>
            <person name="Bluhm B."/>
            <person name="Cannon C."/>
            <person name="Castanera R."/>
            <person name="Culley D."/>
            <person name="Daum C."/>
            <person name="Ezra D."/>
            <person name="Gonzalez J."/>
            <person name="Henrissat B."/>
            <person name="Kuo A."/>
            <person name="Liang C."/>
            <person name="Lipzen A."/>
            <person name="Lutzoni F."/>
            <person name="Magnuson J."/>
            <person name="Mondo S."/>
            <person name="Nolan M."/>
            <person name="Ohm R."/>
            <person name="Pangilinan J."/>
            <person name="Park H.-J."/>
            <person name="Ramirez L."/>
            <person name="Alfaro M."/>
            <person name="Sun H."/>
            <person name="Tritt A."/>
            <person name="Yoshinaga Y."/>
            <person name="Zwiers L.-H."/>
            <person name="Turgeon B."/>
            <person name="Goodwin S."/>
            <person name="Spatafora J."/>
            <person name="Crous P."/>
            <person name="Grigoriev I."/>
        </authorList>
    </citation>
    <scope>NUCLEOTIDE SEQUENCE</scope>
    <source>
        <strain evidence="6">ATCC 36951</strain>
    </source>
</reference>
<proteinExistence type="inferred from homology"/>
<feature type="transmembrane region" description="Helical" evidence="4">
    <location>
        <begin position="12"/>
        <end position="30"/>
    </location>
</feature>
<gene>
    <name evidence="6" type="ORF">M409DRAFT_67213</name>
</gene>
<evidence type="ECO:0000256" key="2">
    <source>
        <dbReference type="ARBA" id="ARBA00022676"/>
    </source>
</evidence>
<dbReference type="EMBL" id="ML993600">
    <property type="protein sequence ID" value="KAF2165354.1"/>
    <property type="molecule type" value="Genomic_DNA"/>
</dbReference>
<dbReference type="CDD" id="cd06532">
    <property type="entry name" value="Glyco_transf_25"/>
    <property type="match status" value="1"/>
</dbReference>
<dbReference type="PANTHER" id="PTHR10730">
    <property type="entry name" value="PROCOLLAGEN-LYSINE,2-OXOGLUTARATE 5-DIOXYGENASE/GLYCOSYLTRANSFERASE 25 FAMILY MEMBER"/>
    <property type="match status" value="1"/>
</dbReference>